<reference evidence="3" key="2">
    <citation type="submission" date="2025-08" db="UniProtKB">
        <authorList>
            <consortium name="Ensembl"/>
        </authorList>
    </citation>
    <scope>IDENTIFICATION</scope>
</reference>
<dbReference type="InterPro" id="IPR017896">
    <property type="entry name" value="4Fe4S_Fe-S-bd"/>
</dbReference>
<protein>
    <submittedName>
        <fullName evidence="3">Uncharacterized protein</fullName>
    </submittedName>
</protein>
<name>A0A8C3MRJ1_GEOPR</name>
<accession>A0A8U8APP2</accession>
<dbReference type="Ensembl" id="ENSCPVT00000010228.2">
    <property type="protein sequence ID" value="ENSCPVP00000009804.2"/>
    <property type="gene ID" value="ENSCPVG00000007133.2"/>
</dbReference>
<sequence>MAGGAQPAPEPARVMEALELLLGPPADGDSAAEPGKEPALCPETLRRNAAALEERLCRAAGWAALPGLGGGLRAAGAAAVPQGSAWPRSPPPPPPPPAPGRPPPPGADTLSVGQERAVRRALRAAVGLGLLPHLPPGARAGAGAGAVRATLAARAPLPGACPAEPQPAPPAIPPVCCPCERKNGRHGARRGAAGPRHTARTELLSKPGCVLFQGVSDAERAQCREALRDILDRVYQPRAVQELLVLQGQLLTCSFGALQRGPGAAPGWLRRLCGHLLSERLLRPGGVQAVVRGVLEGTDGEWGALGGAGAEAAALDWRKCDAVGKILAACPQQCLSLEDYYRQVCPQILDLLHVQDKVAARQLQRVATTTVLSMAREQPQLAERHLLQPLLAPLRRCSAATGTHLRWGGLWFCSSLVFVYVVGNDSSSLLLGSLQPVLGVVFSLHSFARQNVSYLRSPCQDILLWFLEKAEREQSLAVLEGLAGLSSHVPTLHPQCQLQVGSEGGAAVVLDEDEALYQKISLEQCHVESLVELLSHCQKSGLAGDFFIHCLKVRAASPWLGHTCGKGFPGQAEGKRGIIPCVQQFLAAVLQRACAHPARGPGAAAEAQTLAMAMALVAAVLGGAVQLKSSDFAVLKRLVPLLEELSRSYPEPLTQELASDLRIAILTHGACSPGTLGTAAHGLLGTQPGTAARSPAGRAPSPPAHRDSSTGQSRGREPGASPAPRAHSLAPGGLQELLLSACDPQPPGRAAALRRLASLVTQRDPEAIRLQEKLLQVFLENLQHEDAFVYLSAIQGVALLSSEYPERILPVLLAQYERPAQGKEDTMAAVTRMKLGEVLMRVTRALGDMVFGHREPLIRAFLRGARDPDGALRASSLSNLGELCQHLGFQLGSIVQEVTCCVTAIARTDPEAEVRRAAVHVVVLLLRGLSEKVTEVLRDVLRDLYRLLKHVATAERDAATVLHAQLALEELDAAMRRVLFPPQTLEKKIVVLP</sequence>
<dbReference type="Gene3D" id="1.25.10.10">
    <property type="entry name" value="Leucine-rich Repeat Variant"/>
    <property type="match status" value="1"/>
</dbReference>
<dbReference type="PANTHER" id="PTHR20959:SF1">
    <property type="entry name" value="TRANSPORT AND GOLGI ORGANIZATION PROTEIN 6 HOMOLOG"/>
    <property type="match status" value="1"/>
</dbReference>
<dbReference type="InterPro" id="IPR057407">
    <property type="entry name" value="HEAT_TANGO6"/>
</dbReference>
<dbReference type="InterPro" id="IPR039600">
    <property type="entry name" value="TANGO6/Rtp1"/>
</dbReference>
<proteinExistence type="inferred from homology"/>
<keyword evidence="4" id="KW-1185">Reference proteome</keyword>
<evidence type="ECO:0000313" key="4">
    <source>
        <dbReference type="Proteomes" id="UP000694382"/>
    </source>
</evidence>
<accession>A0A8C3MRJ1</accession>
<comment type="similarity">
    <text evidence="1">Belongs to the Tango6 family.</text>
</comment>
<dbReference type="PANTHER" id="PTHR20959">
    <property type="entry name" value="TRANSPORT AND GOLGI ORGANIZATION PROTEIN 6 FAMILY MEMBER"/>
    <property type="match status" value="1"/>
</dbReference>
<dbReference type="InterPro" id="IPR016024">
    <property type="entry name" value="ARM-type_fold"/>
</dbReference>
<feature type="compositionally biased region" description="Low complexity" evidence="2">
    <location>
        <begin position="681"/>
        <end position="699"/>
    </location>
</feature>
<dbReference type="Proteomes" id="UP000694382">
    <property type="component" value="Chromosome 11"/>
</dbReference>
<feature type="region of interest" description="Disordered" evidence="2">
    <location>
        <begin position="681"/>
        <end position="729"/>
    </location>
</feature>
<dbReference type="SUPFAM" id="SSF48371">
    <property type="entry name" value="ARM repeat"/>
    <property type="match status" value="1"/>
</dbReference>
<feature type="compositionally biased region" description="Pro residues" evidence="2">
    <location>
        <begin position="88"/>
        <end position="106"/>
    </location>
</feature>
<evidence type="ECO:0000256" key="2">
    <source>
        <dbReference type="SAM" id="MobiDB-lite"/>
    </source>
</evidence>
<dbReference type="InterPro" id="IPR019414">
    <property type="entry name" value="Rtp1_C2"/>
</dbReference>
<reference evidence="3" key="3">
    <citation type="submission" date="2025-09" db="UniProtKB">
        <authorList>
            <consortium name="Ensembl"/>
        </authorList>
    </citation>
    <scope>IDENTIFICATION</scope>
</reference>
<dbReference type="Pfam" id="PF25267">
    <property type="entry name" value="TANGO6_N"/>
    <property type="match status" value="2"/>
</dbReference>
<dbReference type="InterPro" id="IPR057347">
    <property type="entry name" value="TANGO6_N"/>
</dbReference>
<dbReference type="Pfam" id="PF10304">
    <property type="entry name" value="RTP1_C2"/>
    <property type="match status" value="1"/>
</dbReference>
<dbReference type="AlphaFoldDB" id="A0A8C3MRJ1"/>
<dbReference type="Pfam" id="PF10363">
    <property type="entry name" value="RTP1_C1"/>
    <property type="match status" value="1"/>
</dbReference>
<dbReference type="GO" id="GO:0009306">
    <property type="term" value="P:protein secretion"/>
    <property type="evidence" value="ECO:0007669"/>
    <property type="project" value="TreeGrafter"/>
</dbReference>
<dbReference type="InterPro" id="IPR019451">
    <property type="entry name" value="Rtp1_C1"/>
</dbReference>
<organism evidence="3 4">
    <name type="scientific">Geospiza parvula</name>
    <name type="common">Small tree-finch</name>
    <name type="synonym">Camarhynchus parvulus</name>
    <dbReference type="NCBI Taxonomy" id="87175"/>
    <lineage>
        <taxon>Eukaryota</taxon>
        <taxon>Metazoa</taxon>
        <taxon>Chordata</taxon>
        <taxon>Craniata</taxon>
        <taxon>Vertebrata</taxon>
        <taxon>Euteleostomi</taxon>
        <taxon>Archelosauria</taxon>
        <taxon>Archosauria</taxon>
        <taxon>Dinosauria</taxon>
        <taxon>Saurischia</taxon>
        <taxon>Theropoda</taxon>
        <taxon>Coelurosauria</taxon>
        <taxon>Aves</taxon>
        <taxon>Neognathae</taxon>
        <taxon>Neoaves</taxon>
        <taxon>Telluraves</taxon>
        <taxon>Australaves</taxon>
        <taxon>Passeriformes</taxon>
        <taxon>Thraupidae</taxon>
        <taxon>Camarhynchus</taxon>
    </lineage>
</organism>
<feature type="region of interest" description="Disordered" evidence="2">
    <location>
        <begin position="73"/>
        <end position="114"/>
    </location>
</feature>
<evidence type="ECO:0000313" key="3">
    <source>
        <dbReference type="Ensembl" id="ENSCPVP00000009804.2"/>
    </source>
</evidence>
<reference evidence="3" key="1">
    <citation type="submission" date="2020-02" db="EMBL/GenBank/DDBJ databases">
        <authorList>
            <person name="Enbody D E."/>
            <person name="Pettersson E M."/>
        </authorList>
    </citation>
    <scope>NUCLEOTIDE SEQUENCE [LARGE SCALE GENOMIC DNA]</scope>
</reference>
<evidence type="ECO:0000256" key="1">
    <source>
        <dbReference type="ARBA" id="ARBA00005724"/>
    </source>
</evidence>
<dbReference type="Pfam" id="PF23565">
    <property type="entry name" value="ARM_TANGO6"/>
    <property type="match status" value="1"/>
</dbReference>
<dbReference type="InterPro" id="IPR011989">
    <property type="entry name" value="ARM-like"/>
</dbReference>
<dbReference type="PROSITE" id="PS51379">
    <property type="entry name" value="4FE4S_FER_2"/>
    <property type="match status" value="1"/>
</dbReference>